<accession>A0A6A6VJH4</accession>
<evidence type="ECO:0000313" key="3">
    <source>
        <dbReference type="Proteomes" id="UP000799440"/>
    </source>
</evidence>
<dbReference type="Proteomes" id="UP000799440">
    <property type="component" value="Unassembled WGS sequence"/>
</dbReference>
<dbReference type="AlphaFoldDB" id="A0A6A6VJH4"/>
<feature type="region of interest" description="Disordered" evidence="1">
    <location>
        <begin position="1"/>
        <end position="33"/>
    </location>
</feature>
<evidence type="ECO:0000313" key="2">
    <source>
        <dbReference type="EMBL" id="KAF2750283.1"/>
    </source>
</evidence>
<dbReference type="OrthoDB" id="5578329at2759"/>
<dbReference type="EMBL" id="MU006564">
    <property type="protein sequence ID" value="KAF2750283.1"/>
    <property type="molecule type" value="Genomic_DNA"/>
</dbReference>
<sequence>MSNHGNVLSDRDANSHLKASDPAEQDSKPKTLEYHRQMLANKLQEEPEPKYVSPSDEIMSPATQKLKAFRTKHAMKKYGYIHSNRGSKPQTLFKKTSTKNFEASNGGGPMFADIKKDTPAPTAEEEDDKMQE</sequence>
<gene>
    <name evidence="2" type="ORF">M011DRAFT_474742</name>
</gene>
<proteinExistence type="predicted"/>
<reference evidence="2" key="1">
    <citation type="journal article" date="2020" name="Stud. Mycol.">
        <title>101 Dothideomycetes genomes: a test case for predicting lifestyles and emergence of pathogens.</title>
        <authorList>
            <person name="Haridas S."/>
            <person name="Albert R."/>
            <person name="Binder M."/>
            <person name="Bloem J."/>
            <person name="Labutti K."/>
            <person name="Salamov A."/>
            <person name="Andreopoulos B."/>
            <person name="Baker S."/>
            <person name="Barry K."/>
            <person name="Bills G."/>
            <person name="Bluhm B."/>
            <person name="Cannon C."/>
            <person name="Castanera R."/>
            <person name="Culley D."/>
            <person name="Daum C."/>
            <person name="Ezra D."/>
            <person name="Gonzalez J."/>
            <person name="Henrissat B."/>
            <person name="Kuo A."/>
            <person name="Liang C."/>
            <person name="Lipzen A."/>
            <person name="Lutzoni F."/>
            <person name="Magnuson J."/>
            <person name="Mondo S."/>
            <person name="Nolan M."/>
            <person name="Ohm R."/>
            <person name="Pangilinan J."/>
            <person name="Park H.-J."/>
            <person name="Ramirez L."/>
            <person name="Alfaro M."/>
            <person name="Sun H."/>
            <person name="Tritt A."/>
            <person name="Yoshinaga Y."/>
            <person name="Zwiers L.-H."/>
            <person name="Turgeon B."/>
            <person name="Goodwin S."/>
            <person name="Spatafora J."/>
            <person name="Crous P."/>
            <person name="Grigoriev I."/>
        </authorList>
    </citation>
    <scope>NUCLEOTIDE SEQUENCE</scope>
    <source>
        <strain evidence="2">CBS 119925</strain>
    </source>
</reference>
<protein>
    <submittedName>
        <fullName evidence="2">Uncharacterized protein</fullName>
    </submittedName>
</protein>
<feature type="compositionally biased region" description="Acidic residues" evidence="1">
    <location>
        <begin position="123"/>
        <end position="132"/>
    </location>
</feature>
<feature type="compositionally biased region" description="Basic and acidic residues" evidence="1">
    <location>
        <begin position="9"/>
        <end position="33"/>
    </location>
</feature>
<feature type="region of interest" description="Disordered" evidence="1">
    <location>
        <begin position="98"/>
        <end position="132"/>
    </location>
</feature>
<dbReference type="InterPro" id="IPR007727">
    <property type="entry name" value="Spo12"/>
</dbReference>
<dbReference type="Pfam" id="PF05032">
    <property type="entry name" value="Spo12"/>
    <property type="match status" value="1"/>
</dbReference>
<evidence type="ECO:0000256" key="1">
    <source>
        <dbReference type="SAM" id="MobiDB-lite"/>
    </source>
</evidence>
<name>A0A6A6VJH4_9PLEO</name>
<organism evidence="2 3">
    <name type="scientific">Sporormia fimetaria CBS 119925</name>
    <dbReference type="NCBI Taxonomy" id="1340428"/>
    <lineage>
        <taxon>Eukaryota</taxon>
        <taxon>Fungi</taxon>
        <taxon>Dikarya</taxon>
        <taxon>Ascomycota</taxon>
        <taxon>Pezizomycotina</taxon>
        <taxon>Dothideomycetes</taxon>
        <taxon>Pleosporomycetidae</taxon>
        <taxon>Pleosporales</taxon>
        <taxon>Sporormiaceae</taxon>
        <taxon>Sporormia</taxon>
    </lineage>
</organism>
<keyword evidence="3" id="KW-1185">Reference proteome</keyword>